<dbReference type="RefSeq" id="XP_040723633.1">
    <property type="nucleotide sequence ID" value="XM_040869777.1"/>
</dbReference>
<dbReference type="GeneID" id="63786376"/>
<keyword evidence="1" id="KW-0812">Transmembrane</keyword>
<accession>A0A1Y2F566</accession>
<feature type="transmembrane region" description="Helical" evidence="1">
    <location>
        <begin position="151"/>
        <end position="176"/>
    </location>
</feature>
<keyword evidence="1" id="KW-1133">Transmembrane helix</keyword>
<keyword evidence="1" id="KW-0472">Membrane</keyword>
<dbReference type="EMBL" id="MCFI01000016">
    <property type="protein sequence ID" value="ORY79001.1"/>
    <property type="molecule type" value="Genomic_DNA"/>
</dbReference>
<organism evidence="2 3">
    <name type="scientific">Protomyces lactucae-debilis</name>
    <dbReference type="NCBI Taxonomy" id="2754530"/>
    <lineage>
        <taxon>Eukaryota</taxon>
        <taxon>Fungi</taxon>
        <taxon>Dikarya</taxon>
        <taxon>Ascomycota</taxon>
        <taxon>Taphrinomycotina</taxon>
        <taxon>Taphrinomycetes</taxon>
        <taxon>Taphrinales</taxon>
        <taxon>Protomycetaceae</taxon>
        <taxon>Protomyces</taxon>
    </lineage>
</organism>
<feature type="transmembrane region" description="Helical" evidence="1">
    <location>
        <begin position="231"/>
        <end position="248"/>
    </location>
</feature>
<dbReference type="OrthoDB" id="3205825at2759"/>
<feature type="transmembrane region" description="Helical" evidence="1">
    <location>
        <begin position="96"/>
        <end position="117"/>
    </location>
</feature>
<feature type="transmembrane region" description="Helical" evidence="1">
    <location>
        <begin position="124"/>
        <end position="145"/>
    </location>
</feature>
<reference evidence="2 3" key="1">
    <citation type="submission" date="2016-07" db="EMBL/GenBank/DDBJ databases">
        <title>Pervasive Adenine N6-methylation of Active Genes in Fungi.</title>
        <authorList>
            <consortium name="DOE Joint Genome Institute"/>
            <person name="Mondo S.J."/>
            <person name="Dannebaum R.O."/>
            <person name="Kuo R.C."/>
            <person name="Labutti K."/>
            <person name="Haridas S."/>
            <person name="Kuo A."/>
            <person name="Salamov A."/>
            <person name="Ahrendt S.R."/>
            <person name="Lipzen A."/>
            <person name="Sullivan W."/>
            <person name="Andreopoulos W.B."/>
            <person name="Clum A."/>
            <person name="Lindquist E."/>
            <person name="Daum C."/>
            <person name="Ramamoorthy G.K."/>
            <person name="Gryganskyi A."/>
            <person name="Culley D."/>
            <person name="Magnuson J.K."/>
            <person name="James T.Y."/>
            <person name="O'Malley M.A."/>
            <person name="Stajich J.E."/>
            <person name="Spatafora J.W."/>
            <person name="Visel A."/>
            <person name="Grigoriev I.V."/>
        </authorList>
    </citation>
    <scope>NUCLEOTIDE SEQUENCE [LARGE SCALE GENOMIC DNA]</scope>
    <source>
        <strain evidence="2 3">12-1054</strain>
    </source>
</reference>
<feature type="transmembrane region" description="Helical" evidence="1">
    <location>
        <begin position="292"/>
        <end position="308"/>
    </location>
</feature>
<evidence type="ECO:0000313" key="3">
    <source>
        <dbReference type="Proteomes" id="UP000193685"/>
    </source>
</evidence>
<feature type="transmembrane region" description="Helical" evidence="1">
    <location>
        <begin position="188"/>
        <end position="211"/>
    </location>
</feature>
<keyword evidence="3" id="KW-1185">Reference proteome</keyword>
<dbReference type="PANTHER" id="PTHR35179:SF1">
    <property type="entry name" value="INTEGRAL MEMBRANE PROTEIN"/>
    <property type="match status" value="1"/>
</dbReference>
<gene>
    <name evidence="2" type="ORF">BCR37DRAFT_381970</name>
</gene>
<dbReference type="AlphaFoldDB" id="A0A1Y2F566"/>
<evidence type="ECO:0000313" key="2">
    <source>
        <dbReference type="EMBL" id="ORY79001.1"/>
    </source>
</evidence>
<dbReference type="Proteomes" id="UP000193685">
    <property type="component" value="Unassembled WGS sequence"/>
</dbReference>
<protein>
    <recommendedName>
        <fullName evidence="4">Integral membrane protein</fullName>
    </recommendedName>
</protein>
<evidence type="ECO:0000256" key="1">
    <source>
        <dbReference type="SAM" id="Phobius"/>
    </source>
</evidence>
<feature type="transmembrane region" description="Helical" evidence="1">
    <location>
        <begin position="268"/>
        <end position="286"/>
    </location>
</feature>
<sequence length="398" mass="43907">MFTLANRVSIPCKTYGRLVHHLELGPVRDGLALCCSDTIGTTCNSGGRALSICDGQALLLVTSIKKTLAATFMVFNRTMSLGSGAGLSQRFVDENISSLLVGWCIALITLVVFRICVKGRLSHFVYLCIALLVVSAALALVSWIYQMGQLFAGYSVTVAFVVLWSLQAQIYFQIVPFRICVLGLANPWVLRISIAVLIGSINITMLALWPAAKWRRPNDPVAFWLPRAEKIGYLLLDVALNVLFLVTVKSKLVDVGLSKYGKLITYNIKIIGLSILCDLLLLASMWYPKNSFLFILVHPVVFLNKLILERAITHKMAMVSQEDIGWTARISLSTVLKRASKHLSRHSTALDSDAETIDIETVTVCAEKGRRGAFSLPSPAFLELDKDLPTRPLDLSKH</sequence>
<comment type="caution">
    <text evidence="2">The sequence shown here is derived from an EMBL/GenBank/DDBJ whole genome shotgun (WGS) entry which is preliminary data.</text>
</comment>
<proteinExistence type="predicted"/>
<dbReference type="PANTHER" id="PTHR35179">
    <property type="entry name" value="PROTEIN CBG02620"/>
    <property type="match status" value="1"/>
</dbReference>
<name>A0A1Y2F566_PROLT</name>
<evidence type="ECO:0008006" key="4">
    <source>
        <dbReference type="Google" id="ProtNLM"/>
    </source>
</evidence>